<dbReference type="Pfam" id="PF01580">
    <property type="entry name" value="FtsK_SpoIIIE"/>
    <property type="match status" value="1"/>
</dbReference>
<accession>A0A380LJF6</accession>
<dbReference type="InterPro" id="IPR008984">
    <property type="entry name" value="SMAD_FHA_dom_sf"/>
</dbReference>
<sequence>MEKLKVLKEEQLFIYTLQENLKVEGVIFQKRKGQWYLVANQQRMLLKEEGIIWNQITFALYRLPSCWSVKKLQQHNVIGRDPTCSIVIEDETISSFHFQITNDHLEDLQSTNGTYCNDKRIRKQKLNALDHLWFGTKEAYYLPGYLVLGVLQKQENVVFDKIPELPRIQVVSQTVKTVPQASFLLQSPQPLMPIPKGHWFQSMGSSLLILISGLVSAGVVWISSPQQSFSVVSLMINAVSMGLAFGAFGLWNRKMTVREKKKENQALIDQYSQYCKRSQNEMKRMQKAYQSTVLQWVEQYQLQLSNFQREAKRDYRLWIGYQKREWIQLQYRKPNYLQEQDRLFQQQETLIHSIKTYEDTPVFLEQGQQIHLPKVAFSWIESLFLEWLLVAYQAHRKWVWVDVSMSKEHPFFNHEACIKDTKKLLIQTKEEWLSFIQDLDQSYEYTFIINEAFALESLPSEETCICFDATGPILRMADFCQSGDLFRKLMLLHQEKRWDQGQECKALFGQNIWHFSLDSCRQNRVNLKVCLGFEEKGTLLYLDLQESKQGPHGFLAGKTGSGKSEMLRNILLQLVVQNSPKLFQYILIDFKGGAFGQYFMHFPHCQGMLTNLEKDQMERFDQSLQAFLEKRQKILQQFNQEHPDQTAHIDVYNAYNIKDPLAHVFLIVDELAQLKQSFPDFLMKIKEIARIGRSLGVHCILSTQKPLGVMDDQIWANMDFKICMSVATTADSYEVLHSDHAYALKRPGDFILQDQQAHQRMGRAWYLQKEIYLHPNGYCEVDENGKIVQSYHQEKTTLFHFLSQQINKDESAKEWIIHPFDQSVFKSQQLALIDEPSIQQVREWAPQPGQCSCIYCTSYQKRKELIQSIVGWTTLPVYGLEIEEDGLDACLSEKEFGRIQSIRKSCIWLVDYTNLKQKDLDVLKNDNVILFLFLRTWDRRLKEWFLIRSDRICYDFSDIEDLREFFGCFIRADLNMRSHKGYIFRKQSLYPILFQKREGILKPKRKEKAYTLHHQNHVLRLGWDSKSHQEVFWQRKHPLLICYVQRSMAQTIADMLEKWQIQKTLHIREDFLEEADIYVLHAIYNADQFQTPEYLSKIYDLDVCWIGQGIQDYLYVLKRSLPQDHSSYGAYWTEQEVYSFNR</sequence>
<dbReference type="PANTHER" id="PTHR22683:SF1">
    <property type="entry name" value="TYPE VII SECRETION SYSTEM PROTEIN ESSC"/>
    <property type="match status" value="1"/>
</dbReference>
<dbReference type="PROSITE" id="PS50006">
    <property type="entry name" value="FHA_DOMAIN"/>
    <property type="match status" value="1"/>
</dbReference>
<dbReference type="SUPFAM" id="SSF49879">
    <property type="entry name" value="SMAD/FHA domain"/>
    <property type="match status" value="1"/>
</dbReference>
<evidence type="ECO:0000313" key="7">
    <source>
        <dbReference type="EMBL" id="SUO03377.1"/>
    </source>
</evidence>
<evidence type="ECO:0000256" key="2">
    <source>
        <dbReference type="ARBA" id="ARBA00022840"/>
    </source>
</evidence>
<dbReference type="EMBL" id="UHFX01000003">
    <property type="protein sequence ID" value="SUO03377.1"/>
    <property type="molecule type" value="Genomic_DNA"/>
</dbReference>
<dbReference type="GeneID" id="77461232"/>
<dbReference type="InterPro" id="IPR002543">
    <property type="entry name" value="FtsK_dom"/>
</dbReference>
<keyword evidence="4" id="KW-0812">Transmembrane</keyword>
<feature type="domain" description="FtsK" evidence="6">
    <location>
        <begin position="537"/>
        <end position="733"/>
    </location>
</feature>
<dbReference type="CDD" id="cd00060">
    <property type="entry name" value="FHA"/>
    <property type="match status" value="1"/>
</dbReference>
<name>A0A380LJF6_9FIRM</name>
<feature type="transmembrane region" description="Helical" evidence="4">
    <location>
        <begin position="199"/>
        <end position="222"/>
    </location>
</feature>
<feature type="transmembrane region" description="Helical" evidence="4">
    <location>
        <begin position="228"/>
        <end position="251"/>
    </location>
</feature>
<keyword evidence="2 3" id="KW-0067">ATP-binding</keyword>
<organism evidence="7 8">
    <name type="scientific">Faecalicoccus pleomorphus</name>
    <dbReference type="NCBI Taxonomy" id="1323"/>
    <lineage>
        <taxon>Bacteria</taxon>
        <taxon>Bacillati</taxon>
        <taxon>Bacillota</taxon>
        <taxon>Erysipelotrichia</taxon>
        <taxon>Erysipelotrichales</taxon>
        <taxon>Erysipelotrichaceae</taxon>
        <taxon>Faecalicoccus</taxon>
    </lineage>
</organism>
<keyword evidence="4" id="KW-1133">Transmembrane helix</keyword>
<evidence type="ECO:0000313" key="8">
    <source>
        <dbReference type="Proteomes" id="UP000255523"/>
    </source>
</evidence>
<dbReference type="PROSITE" id="PS50901">
    <property type="entry name" value="FTSK"/>
    <property type="match status" value="1"/>
</dbReference>
<dbReference type="InterPro" id="IPR000253">
    <property type="entry name" value="FHA_dom"/>
</dbReference>
<dbReference type="OrthoDB" id="9807790at2"/>
<dbReference type="Gene3D" id="2.60.200.20">
    <property type="match status" value="1"/>
</dbReference>
<dbReference type="SUPFAM" id="SSF52540">
    <property type="entry name" value="P-loop containing nucleoside triphosphate hydrolases"/>
    <property type="match status" value="1"/>
</dbReference>
<gene>
    <name evidence="7" type="primary">essC</name>
    <name evidence="7" type="ORF">NCTC11087_00237</name>
</gene>
<dbReference type="Proteomes" id="UP000255523">
    <property type="component" value="Unassembled WGS sequence"/>
</dbReference>
<reference evidence="7 8" key="1">
    <citation type="submission" date="2018-06" db="EMBL/GenBank/DDBJ databases">
        <authorList>
            <consortium name="Pathogen Informatics"/>
            <person name="Doyle S."/>
        </authorList>
    </citation>
    <scope>NUCLEOTIDE SEQUENCE [LARGE SCALE GENOMIC DNA]</scope>
    <source>
        <strain evidence="7 8">NCTC11087</strain>
    </source>
</reference>
<evidence type="ECO:0000256" key="1">
    <source>
        <dbReference type="ARBA" id="ARBA00022741"/>
    </source>
</evidence>
<protein>
    <submittedName>
        <fullName evidence="7">FtsK/SpoIIIE family protein</fullName>
    </submittedName>
</protein>
<dbReference type="InterPro" id="IPR050206">
    <property type="entry name" value="FtsK/SpoIIIE/SftA"/>
</dbReference>
<dbReference type="SMART" id="SM00240">
    <property type="entry name" value="FHA"/>
    <property type="match status" value="1"/>
</dbReference>
<evidence type="ECO:0000256" key="3">
    <source>
        <dbReference type="PROSITE-ProRule" id="PRU00289"/>
    </source>
</evidence>
<proteinExistence type="predicted"/>
<dbReference type="RefSeq" id="WP_022789851.1">
    <property type="nucleotide sequence ID" value="NZ_UHFX01000003.1"/>
</dbReference>
<evidence type="ECO:0000259" key="6">
    <source>
        <dbReference type="PROSITE" id="PS50901"/>
    </source>
</evidence>
<dbReference type="PANTHER" id="PTHR22683">
    <property type="entry name" value="SPORULATION PROTEIN RELATED"/>
    <property type="match status" value="1"/>
</dbReference>
<dbReference type="InterPro" id="IPR027417">
    <property type="entry name" value="P-loop_NTPase"/>
</dbReference>
<keyword evidence="4" id="KW-0472">Membrane</keyword>
<dbReference type="CDD" id="cd01127">
    <property type="entry name" value="TrwB_TraG_TraD_VirD4"/>
    <property type="match status" value="1"/>
</dbReference>
<evidence type="ECO:0000259" key="5">
    <source>
        <dbReference type="PROSITE" id="PS50006"/>
    </source>
</evidence>
<feature type="binding site" evidence="3">
    <location>
        <begin position="557"/>
        <end position="564"/>
    </location>
    <ligand>
        <name>ATP</name>
        <dbReference type="ChEBI" id="CHEBI:30616"/>
    </ligand>
</feature>
<feature type="domain" description="FHA" evidence="5">
    <location>
        <begin position="76"/>
        <end position="121"/>
    </location>
</feature>
<dbReference type="AlphaFoldDB" id="A0A380LJF6"/>
<evidence type="ECO:0000256" key="4">
    <source>
        <dbReference type="SAM" id="Phobius"/>
    </source>
</evidence>
<dbReference type="Pfam" id="PF00498">
    <property type="entry name" value="FHA"/>
    <property type="match status" value="1"/>
</dbReference>
<dbReference type="GO" id="GO:0005524">
    <property type="term" value="F:ATP binding"/>
    <property type="evidence" value="ECO:0007669"/>
    <property type="project" value="UniProtKB-UniRule"/>
</dbReference>
<keyword evidence="8" id="KW-1185">Reference proteome</keyword>
<dbReference type="GO" id="GO:0003677">
    <property type="term" value="F:DNA binding"/>
    <property type="evidence" value="ECO:0007669"/>
    <property type="project" value="InterPro"/>
</dbReference>
<keyword evidence="1 3" id="KW-0547">Nucleotide-binding</keyword>
<dbReference type="Gene3D" id="3.40.50.300">
    <property type="entry name" value="P-loop containing nucleotide triphosphate hydrolases"/>
    <property type="match status" value="1"/>
</dbReference>